<dbReference type="Pfam" id="PF04073">
    <property type="entry name" value="tRNA_edit"/>
    <property type="match status" value="1"/>
</dbReference>
<keyword evidence="2" id="KW-0436">Ligase</keyword>
<dbReference type="Proteomes" id="UP000054937">
    <property type="component" value="Unassembled WGS sequence"/>
</dbReference>
<dbReference type="OrthoDB" id="308744at2759"/>
<reference evidence="2 3" key="1">
    <citation type="journal article" date="2015" name="Sci. Rep.">
        <title>Genome of the facultative scuticociliatosis pathogen Pseudocohnilembus persalinus provides insight into its virulence through horizontal gene transfer.</title>
        <authorList>
            <person name="Xiong J."/>
            <person name="Wang G."/>
            <person name="Cheng J."/>
            <person name="Tian M."/>
            <person name="Pan X."/>
            <person name="Warren A."/>
            <person name="Jiang C."/>
            <person name="Yuan D."/>
            <person name="Miao W."/>
        </authorList>
    </citation>
    <scope>NUCLEOTIDE SEQUENCE [LARGE SCALE GENOMIC DNA]</scope>
    <source>
        <strain evidence="2">36N120E</strain>
    </source>
</reference>
<dbReference type="EMBL" id="LDAU01000021">
    <property type="protein sequence ID" value="KRX10738.1"/>
    <property type="molecule type" value="Genomic_DNA"/>
</dbReference>
<sequence length="176" mass="19822">MAEPSPQENNIQENNIQENDFAYQQIIHLLNSKNINYKLTTHKPTKTSQESAEVRGATIASGAKAMLIKESKNQIFCLLVMSAAKKLSWKLAKQIINSKKCGMASEIDVYEITKCLPGAVPPFGSIFKIQTYMDNSLIQQGDIINFNCGLRTKSIQMQIQDYLKVENPKICDFTEE</sequence>
<dbReference type="InterPro" id="IPR007214">
    <property type="entry name" value="YbaK/aa-tRNA-synth-assoc-dom"/>
</dbReference>
<dbReference type="OMA" id="AKAMLCT"/>
<gene>
    <name evidence="2" type="ORF">PPERSA_12359</name>
</gene>
<organism evidence="2 3">
    <name type="scientific">Pseudocohnilembus persalinus</name>
    <name type="common">Ciliate</name>
    <dbReference type="NCBI Taxonomy" id="266149"/>
    <lineage>
        <taxon>Eukaryota</taxon>
        <taxon>Sar</taxon>
        <taxon>Alveolata</taxon>
        <taxon>Ciliophora</taxon>
        <taxon>Intramacronucleata</taxon>
        <taxon>Oligohymenophorea</taxon>
        <taxon>Scuticociliatia</taxon>
        <taxon>Philasterida</taxon>
        <taxon>Pseudocohnilembidae</taxon>
        <taxon>Pseudocohnilembus</taxon>
    </lineage>
</organism>
<evidence type="ECO:0000313" key="2">
    <source>
        <dbReference type="EMBL" id="KRX10738.1"/>
    </source>
</evidence>
<dbReference type="AlphaFoldDB" id="A0A0V0R8G3"/>
<protein>
    <submittedName>
        <fullName evidence="2">YbaK/aminoacyl-tRNA synthetase-associated domain</fullName>
    </submittedName>
</protein>
<evidence type="ECO:0000259" key="1">
    <source>
        <dbReference type="Pfam" id="PF04073"/>
    </source>
</evidence>
<dbReference type="SUPFAM" id="SSF55826">
    <property type="entry name" value="YbaK/ProRS associated domain"/>
    <property type="match status" value="1"/>
</dbReference>
<dbReference type="PANTHER" id="PTHR30411">
    <property type="entry name" value="CYTOPLASMIC PROTEIN"/>
    <property type="match status" value="1"/>
</dbReference>
<evidence type="ECO:0000313" key="3">
    <source>
        <dbReference type="Proteomes" id="UP000054937"/>
    </source>
</evidence>
<dbReference type="GO" id="GO:0004812">
    <property type="term" value="F:aminoacyl-tRNA ligase activity"/>
    <property type="evidence" value="ECO:0007669"/>
    <property type="project" value="UniProtKB-KW"/>
</dbReference>
<dbReference type="InParanoid" id="A0A0V0R8G3"/>
<dbReference type="InterPro" id="IPR036754">
    <property type="entry name" value="YbaK/aa-tRNA-synt-asso_dom_sf"/>
</dbReference>
<feature type="domain" description="YbaK/aminoacyl-tRNA synthetase-associated" evidence="1">
    <location>
        <begin position="42"/>
        <end position="164"/>
    </location>
</feature>
<dbReference type="PANTHER" id="PTHR30411:SF9">
    <property type="entry name" value="MULTIFUNCTIONAL SER_THR-TRNA DEACYLASE PROXP-Y"/>
    <property type="match status" value="1"/>
</dbReference>
<comment type="caution">
    <text evidence="2">The sequence shown here is derived from an EMBL/GenBank/DDBJ whole genome shotgun (WGS) entry which is preliminary data.</text>
</comment>
<accession>A0A0V0R8G3</accession>
<dbReference type="Gene3D" id="3.90.960.10">
    <property type="entry name" value="YbaK/aminoacyl-tRNA synthetase-associated domain"/>
    <property type="match status" value="1"/>
</dbReference>
<proteinExistence type="predicted"/>
<name>A0A0V0R8G3_PSEPJ</name>
<dbReference type="GO" id="GO:0002161">
    <property type="term" value="F:aminoacyl-tRNA deacylase activity"/>
    <property type="evidence" value="ECO:0007669"/>
    <property type="project" value="InterPro"/>
</dbReference>
<keyword evidence="2" id="KW-0030">Aminoacyl-tRNA synthetase</keyword>
<keyword evidence="3" id="KW-1185">Reference proteome</keyword>